<keyword evidence="4" id="KW-1185">Reference proteome</keyword>
<organism evidence="4">
    <name type="scientific">Melampsora larici-populina (strain 98AG31 / pathotype 3-4-7)</name>
    <name type="common">Poplar leaf rust fungus</name>
    <dbReference type="NCBI Taxonomy" id="747676"/>
    <lineage>
        <taxon>Eukaryota</taxon>
        <taxon>Fungi</taxon>
        <taxon>Dikarya</taxon>
        <taxon>Basidiomycota</taxon>
        <taxon>Pucciniomycotina</taxon>
        <taxon>Pucciniomycetes</taxon>
        <taxon>Pucciniales</taxon>
        <taxon>Melampsoraceae</taxon>
        <taxon>Melampsora</taxon>
    </lineage>
</organism>
<name>F4RB24_MELLP</name>
<dbReference type="RefSeq" id="XP_007406639.1">
    <property type="nucleotide sequence ID" value="XM_007406577.1"/>
</dbReference>
<feature type="domain" description="CxC5 like cysteine cluster associated with KDZ" evidence="2">
    <location>
        <begin position="213"/>
        <end position="319"/>
    </location>
</feature>
<dbReference type="HOGENOM" id="CLU_868991_0_0_1"/>
<dbReference type="Proteomes" id="UP000001072">
    <property type="component" value="Unassembled WGS sequence"/>
</dbReference>
<sequence length="320" mass="36052">MSNESSHTEDLSSCSLKAELYTRGQARFESRPQGTSNPSLTGGADLREDGECQPRGAHADTLHQPKPITDGFTHPPPEYVYHPIKPDITYTAYTAPFDSPHPPHSLTMLLKLFAEKLSSETPELYTMLDLSDIICFTTLAAEVYACSEGAWNLSLKNPRDIVPFLRKALGLSLPYHHCCHLWDILFPMLSNSRTQPSLLIQEHGPQEDIPVQIPELFLSPPMKHCLVCSTSSTTVKLQHCSQINGYLDIDGVHLARIYTMKCPKCTTYYRPSYYLSGSDKIHNCYSATDARHKDISQVSCHFFMTHQLAEFFRTRQSLAQ</sequence>
<feature type="compositionally biased region" description="Basic and acidic residues" evidence="1">
    <location>
        <begin position="45"/>
        <end position="63"/>
    </location>
</feature>
<dbReference type="InterPro" id="IPR041539">
    <property type="entry name" value="CxC5"/>
</dbReference>
<proteinExistence type="predicted"/>
<protein>
    <recommendedName>
        <fullName evidence="2">CxC5 like cysteine cluster associated with KDZ domain-containing protein</fullName>
    </recommendedName>
</protein>
<evidence type="ECO:0000313" key="3">
    <source>
        <dbReference type="EMBL" id="EGG10338.1"/>
    </source>
</evidence>
<dbReference type="EMBL" id="GL883095">
    <property type="protein sequence ID" value="EGG10338.1"/>
    <property type="molecule type" value="Genomic_DNA"/>
</dbReference>
<evidence type="ECO:0000256" key="1">
    <source>
        <dbReference type="SAM" id="MobiDB-lite"/>
    </source>
</evidence>
<dbReference type="STRING" id="747676.F4RB24"/>
<gene>
    <name evidence="3" type="ORF">MELLADRAFT_94453</name>
</gene>
<dbReference type="VEuPathDB" id="FungiDB:MELLADRAFT_94453"/>
<dbReference type="AlphaFoldDB" id="F4RB24"/>
<evidence type="ECO:0000313" key="4">
    <source>
        <dbReference type="Proteomes" id="UP000001072"/>
    </source>
</evidence>
<evidence type="ECO:0000259" key="2">
    <source>
        <dbReference type="Pfam" id="PF18718"/>
    </source>
</evidence>
<accession>F4RB24</accession>
<dbReference type="GeneID" id="18936888"/>
<dbReference type="InParanoid" id="F4RB24"/>
<dbReference type="KEGG" id="mlr:MELLADRAFT_94453"/>
<dbReference type="Pfam" id="PF18718">
    <property type="entry name" value="CxC5"/>
    <property type="match status" value="1"/>
</dbReference>
<reference evidence="4" key="1">
    <citation type="journal article" date="2011" name="Proc. Natl. Acad. Sci. U.S.A.">
        <title>Obligate biotrophy features unraveled by the genomic analysis of rust fungi.</title>
        <authorList>
            <person name="Duplessis S."/>
            <person name="Cuomo C.A."/>
            <person name="Lin Y.-C."/>
            <person name="Aerts A."/>
            <person name="Tisserant E."/>
            <person name="Veneault-Fourrey C."/>
            <person name="Joly D.L."/>
            <person name="Hacquard S."/>
            <person name="Amselem J."/>
            <person name="Cantarel B.L."/>
            <person name="Chiu R."/>
            <person name="Coutinho P.M."/>
            <person name="Feau N."/>
            <person name="Field M."/>
            <person name="Frey P."/>
            <person name="Gelhaye E."/>
            <person name="Goldberg J."/>
            <person name="Grabherr M.G."/>
            <person name="Kodira C.D."/>
            <person name="Kohler A."/>
            <person name="Kuees U."/>
            <person name="Lindquist E.A."/>
            <person name="Lucas S.M."/>
            <person name="Mago R."/>
            <person name="Mauceli E."/>
            <person name="Morin E."/>
            <person name="Murat C."/>
            <person name="Pangilinan J.L."/>
            <person name="Park R."/>
            <person name="Pearson M."/>
            <person name="Quesneville H."/>
            <person name="Rouhier N."/>
            <person name="Sakthikumar S."/>
            <person name="Salamov A.A."/>
            <person name="Schmutz J."/>
            <person name="Selles B."/>
            <person name="Shapiro H."/>
            <person name="Tanguay P."/>
            <person name="Tuskan G.A."/>
            <person name="Henrissat B."/>
            <person name="Van de Peer Y."/>
            <person name="Rouze P."/>
            <person name="Ellis J.G."/>
            <person name="Dodds P.N."/>
            <person name="Schein J.E."/>
            <person name="Zhong S."/>
            <person name="Hamelin R.C."/>
            <person name="Grigoriev I.V."/>
            <person name="Szabo L.J."/>
            <person name="Martin F."/>
        </authorList>
    </citation>
    <scope>NUCLEOTIDE SEQUENCE [LARGE SCALE GENOMIC DNA]</scope>
    <source>
        <strain evidence="4">98AG31 / pathotype 3-4-7</strain>
    </source>
</reference>
<feature type="region of interest" description="Disordered" evidence="1">
    <location>
        <begin position="24"/>
        <end position="76"/>
    </location>
</feature>